<evidence type="ECO:0000256" key="2">
    <source>
        <dbReference type="ARBA" id="ARBA00022946"/>
    </source>
</evidence>
<evidence type="ECO:0000256" key="3">
    <source>
        <dbReference type="ARBA" id="ARBA00023002"/>
    </source>
</evidence>
<protein>
    <submittedName>
        <fullName evidence="6">ODPA dehydrogenase</fullName>
    </submittedName>
</protein>
<keyword evidence="3" id="KW-0560">Oxidoreductase</keyword>
<reference evidence="6 7" key="1">
    <citation type="submission" date="2019-09" db="EMBL/GenBank/DDBJ databases">
        <title>Bird 10,000 Genomes (B10K) Project - Family phase.</title>
        <authorList>
            <person name="Zhang G."/>
        </authorList>
    </citation>
    <scope>NUCLEOTIDE SEQUENCE [LARGE SCALE GENOMIC DNA]</scope>
    <source>
        <strain evidence="6">B10K-DU-006-09</strain>
        <tissue evidence="6">Muscle</tissue>
    </source>
</reference>
<evidence type="ECO:0000256" key="1">
    <source>
        <dbReference type="ARBA" id="ARBA00001964"/>
    </source>
</evidence>
<sequence length="117" mass="13226">QGQIFETYNMAALWKLPCIFICENNRYGMGTSVERAAASTDYYKRGDFIPGLRASTTPAFFEGGWKWGDVDGMDVLCVREATKFAAEYCRAGKGPILMELQTYRYHGHSMSDPGIRY</sequence>
<feature type="non-terminal residue" evidence="6">
    <location>
        <position position="1"/>
    </location>
</feature>
<dbReference type="Pfam" id="PF00676">
    <property type="entry name" value="E1_dh"/>
    <property type="match status" value="2"/>
</dbReference>
<comment type="caution">
    <text evidence="6">The sequence shown here is derived from an EMBL/GenBank/DDBJ whole genome shotgun (WGS) entry which is preliminary data.</text>
</comment>
<dbReference type="InterPro" id="IPR050642">
    <property type="entry name" value="PDH_E1_Alpha_Subunit"/>
</dbReference>
<dbReference type="InterPro" id="IPR029061">
    <property type="entry name" value="THDP-binding"/>
</dbReference>
<dbReference type="GO" id="GO:0004739">
    <property type="term" value="F:pyruvate dehydrogenase (acetyl-transferring) activity"/>
    <property type="evidence" value="ECO:0007669"/>
    <property type="project" value="TreeGrafter"/>
</dbReference>
<evidence type="ECO:0000313" key="6">
    <source>
        <dbReference type="EMBL" id="NXW02098.1"/>
    </source>
</evidence>
<comment type="cofactor">
    <cofactor evidence="1">
        <name>thiamine diphosphate</name>
        <dbReference type="ChEBI" id="CHEBI:58937"/>
    </cofactor>
</comment>
<feature type="non-terminal residue" evidence="6">
    <location>
        <position position="117"/>
    </location>
</feature>
<dbReference type="Gene3D" id="3.40.50.970">
    <property type="match status" value="1"/>
</dbReference>
<proteinExistence type="predicted"/>
<evidence type="ECO:0000259" key="5">
    <source>
        <dbReference type="Pfam" id="PF00676"/>
    </source>
</evidence>
<dbReference type="Proteomes" id="UP000563060">
    <property type="component" value="Unassembled WGS sequence"/>
</dbReference>
<gene>
    <name evidence="6" type="primary">Pdha1</name>
    <name evidence="6" type="ORF">FREGRA_R09627</name>
</gene>
<dbReference type="GO" id="GO:0006086">
    <property type="term" value="P:pyruvate decarboxylation to acetyl-CoA"/>
    <property type="evidence" value="ECO:0007669"/>
    <property type="project" value="TreeGrafter"/>
</dbReference>
<feature type="domain" description="Dehydrogenase E1 component" evidence="5">
    <location>
        <begin position="1"/>
        <end position="53"/>
    </location>
</feature>
<name>A0A7L3YNP4_FREGA</name>
<keyword evidence="2" id="KW-0809">Transit peptide</keyword>
<dbReference type="AlphaFoldDB" id="A0A7L3YNP4"/>
<dbReference type="InterPro" id="IPR001017">
    <property type="entry name" value="DH_E1"/>
</dbReference>
<keyword evidence="7" id="KW-1185">Reference proteome</keyword>
<accession>A0A7L3YNP4</accession>
<evidence type="ECO:0000313" key="7">
    <source>
        <dbReference type="Proteomes" id="UP000563060"/>
    </source>
</evidence>
<evidence type="ECO:0000256" key="4">
    <source>
        <dbReference type="ARBA" id="ARBA00023052"/>
    </source>
</evidence>
<dbReference type="SUPFAM" id="SSF52518">
    <property type="entry name" value="Thiamin diphosphate-binding fold (THDP-binding)"/>
    <property type="match status" value="1"/>
</dbReference>
<feature type="domain" description="Dehydrogenase E1 component" evidence="5">
    <location>
        <begin position="70"/>
        <end position="117"/>
    </location>
</feature>
<dbReference type="PANTHER" id="PTHR11516">
    <property type="entry name" value="PYRUVATE DEHYDROGENASE E1 COMPONENT, ALPHA SUBUNIT BACTERIAL AND ORGANELLAR"/>
    <property type="match status" value="1"/>
</dbReference>
<organism evidence="6 7">
    <name type="scientific">Fregetta grallaria</name>
    <name type="common">White-bellied storm-petrel</name>
    <name type="synonym">Procellaria grallaria</name>
    <dbReference type="NCBI Taxonomy" id="79628"/>
    <lineage>
        <taxon>Eukaryota</taxon>
        <taxon>Metazoa</taxon>
        <taxon>Chordata</taxon>
        <taxon>Craniata</taxon>
        <taxon>Vertebrata</taxon>
        <taxon>Euteleostomi</taxon>
        <taxon>Archelosauria</taxon>
        <taxon>Archosauria</taxon>
        <taxon>Dinosauria</taxon>
        <taxon>Saurischia</taxon>
        <taxon>Theropoda</taxon>
        <taxon>Coelurosauria</taxon>
        <taxon>Aves</taxon>
        <taxon>Neognathae</taxon>
        <taxon>Neoaves</taxon>
        <taxon>Aequornithes</taxon>
        <taxon>Procellariiformes</taxon>
        <taxon>Hydrobatidae</taxon>
        <taxon>Fregetta</taxon>
    </lineage>
</organism>
<keyword evidence="4" id="KW-0786">Thiamine pyrophosphate</keyword>
<dbReference type="EMBL" id="VZZT01000315">
    <property type="protein sequence ID" value="NXW02098.1"/>
    <property type="molecule type" value="Genomic_DNA"/>
</dbReference>
<dbReference type="PANTHER" id="PTHR11516:SF60">
    <property type="entry name" value="PYRUVATE DEHYDROGENASE E1 COMPONENT SUBUNIT ALPHA"/>
    <property type="match status" value="1"/>
</dbReference>